<dbReference type="PANTHER" id="PTHR10083">
    <property type="entry name" value="KUNITZ-TYPE PROTEASE INHIBITOR-RELATED"/>
    <property type="match status" value="1"/>
</dbReference>
<dbReference type="SMART" id="SM00131">
    <property type="entry name" value="KU"/>
    <property type="match status" value="3"/>
</dbReference>
<feature type="domain" description="BPTI/Kunitz inhibitor" evidence="5">
    <location>
        <begin position="83"/>
        <end position="141"/>
    </location>
</feature>
<evidence type="ECO:0000256" key="3">
    <source>
        <dbReference type="ARBA" id="ARBA00023157"/>
    </source>
</evidence>
<reference evidence="6" key="1">
    <citation type="journal article" date="2011" name="BMC Genomics">
        <title>A further insight into the sialome of the tropical bont tick, Amblyomma variegatum.</title>
        <authorList>
            <person name="Ribeiro J.M."/>
            <person name="Anderson J.M."/>
            <person name="Manoukis N.C."/>
            <person name="Meng Z."/>
            <person name="Francishetti I.M."/>
        </authorList>
    </citation>
    <scope>NUCLEOTIDE SEQUENCE</scope>
    <source>
        <strain evidence="6">Amb_var-995</strain>
        <tissue evidence="6">Salivary gland</tissue>
    </source>
</reference>
<dbReference type="Gene3D" id="4.10.410.10">
    <property type="entry name" value="Pancreatic trypsin inhibitor Kunitz domain"/>
    <property type="match status" value="3"/>
</dbReference>
<keyword evidence="4" id="KW-0732">Signal</keyword>
<evidence type="ECO:0000313" key="6">
    <source>
        <dbReference type="EMBL" id="DAA34753.1"/>
    </source>
</evidence>
<feature type="domain" description="BPTI/Kunitz inhibitor" evidence="5">
    <location>
        <begin position="24"/>
        <end position="75"/>
    </location>
</feature>
<sequence>MQQKMLFLLAGLFLYLSDPALGNCTTPMRNGRCRANYKLYYFSQVLGRCSLFQGCLDQVDAKNSFASFSQCNKTCGRLTRDPCLFPEDNGVPCPEQSSAAPGRNTWFRFNPQKDICEPFHYHGCEGSLNRFSEEKDCWRVCYSHIRNKCNIPISGGHNCANRSHGSRYYAYGYNPTERRCEGFIYLGCGGNNNRFYSAKDCWDTCGKHSGSKCVKDPGNYFWWDRVPSQVLLRHQR</sequence>
<dbReference type="InterPro" id="IPR002223">
    <property type="entry name" value="Kunitz_BPTI"/>
</dbReference>
<accession>F0JAA8</accession>
<dbReference type="PANTHER" id="PTHR10083:SF374">
    <property type="entry name" value="BPTI_KUNITZ INHIBITOR DOMAIN-CONTAINING PROTEIN"/>
    <property type="match status" value="1"/>
</dbReference>
<dbReference type="InterPro" id="IPR050098">
    <property type="entry name" value="TFPI/VKTCI-like"/>
</dbReference>
<dbReference type="InterPro" id="IPR036880">
    <property type="entry name" value="Kunitz_BPTI_sf"/>
</dbReference>
<keyword evidence="2" id="KW-0722">Serine protease inhibitor</keyword>
<dbReference type="PRINTS" id="PR00759">
    <property type="entry name" value="BASICPTASE"/>
</dbReference>
<feature type="signal peptide" evidence="4">
    <location>
        <begin position="1"/>
        <end position="22"/>
    </location>
</feature>
<dbReference type="AlphaFoldDB" id="F0JAA8"/>
<name>F0JAA8_AMBVA</name>
<dbReference type="SUPFAM" id="SSF57362">
    <property type="entry name" value="BPTI-like"/>
    <property type="match status" value="3"/>
</dbReference>
<dbReference type="GO" id="GO:0004867">
    <property type="term" value="F:serine-type endopeptidase inhibitor activity"/>
    <property type="evidence" value="ECO:0007669"/>
    <property type="project" value="UniProtKB-KW"/>
</dbReference>
<evidence type="ECO:0000259" key="5">
    <source>
        <dbReference type="PROSITE" id="PS50279"/>
    </source>
</evidence>
<evidence type="ECO:0000256" key="2">
    <source>
        <dbReference type="ARBA" id="ARBA00022900"/>
    </source>
</evidence>
<dbReference type="CDD" id="cd00109">
    <property type="entry name" value="Kunitz-type"/>
    <property type="match status" value="1"/>
</dbReference>
<proteinExistence type="evidence at transcript level"/>
<keyword evidence="3" id="KW-1015">Disulfide bond</keyword>
<organism evidence="6">
    <name type="scientific">Amblyomma variegatum</name>
    <name type="common">Tropical bont tick</name>
    <dbReference type="NCBI Taxonomy" id="34610"/>
    <lineage>
        <taxon>Eukaryota</taxon>
        <taxon>Metazoa</taxon>
        <taxon>Ecdysozoa</taxon>
        <taxon>Arthropoda</taxon>
        <taxon>Chelicerata</taxon>
        <taxon>Arachnida</taxon>
        <taxon>Acari</taxon>
        <taxon>Parasitiformes</taxon>
        <taxon>Ixodida</taxon>
        <taxon>Ixodoidea</taxon>
        <taxon>Ixodidae</taxon>
        <taxon>Amblyomminae</taxon>
        <taxon>Amblyomma</taxon>
    </lineage>
</organism>
<dbReference type="InterPro" id="IPR020901">
    <property type="entry name" value="Prtase_inh_Kunz-CS"/>
</dbReference>
<dbReference type="EMBL" id="BK007809">
    <property type="protein sequence ID" value="DAA34753.1"/>
    <property type="molecule type" value="mRNA"/>
</dbReference>
<keyword evidence="1" id="KW-0646">Protease inhibitor</keyword>
<feature type="domain" description="BPTI/Kunitz inhibitor" evidence="5">
    <location>
        <begin position="149"/>
        <end position="205"/>
    </location>
</feature>
<dbReference type="Pfam" id="PF00014">
    <property type="entry name" value="Kunitz_BPTI"/>
    <property type="match status" value="3"/>
</dbReference>
<dbReference type="PROSITE" id="PS50279">
    <property type="entry name" value="BPTI_KUNITZ_2"/>
    <property type="match status" value="3"/>
</dbReference>
<dbReference type="GO" id="GO:0005615">
    <property type="term" value="C:extracellular space"/>
    <property type="evidence" value="ECO:0007669"/>
    <property type="project" value="TreeGrafter"/>
</dbReference>
<evidence type="ECO:0000256" key="4">
    <source>
        <dbReference type="SAM" id="SignalP"/>
    </source>
</evidence>
<feature type="chain" id="PRO_5003253459" evidence="4">
    <location>
        <begin position="23"/>
        <end position="236"/>
    </location>
</feature>
<dbReference type="PROSITE" id="PS00280">
    <property type="entry name" value="BPTI_KUNITZ_1"/>
    <property type="match status" value="1"/>
</dbReference>
<evidence type="ECO:0000256" key="1">
    <source>
        <dbReference type="ARBA" id="ARBA00022690"/>
    </source>
</evidence>
<protein>
    <submittedName>
        <fullName evidence="6">Serine proteinase inhibitor</fullName>
    </submittedName>
</protein>